<dbReference type="RefSeq" id="XP_013329071.1">
    <property type="nucleotide sequence ID" value="XM_013473617.1"/>
</dbReference>
<dbReference type="GeneID" id="25315887"/>
<dbReference type="AlphaFoldDB" id="A0A0F4YW56"/>
<accession>A0A0F4YW56</accession>
<name>A0A0F4YW56_RASE3</name>
<dbReference type="OrthoDB" id="3906254at2759"/>
<dbReference type="PANTHER" id="PTHR35368">
    <property type="entry name" value="HYDROPEROXIDE REDUCTASE"/>
    <property type="match status" value="1"/>
</dbReference>
<dbReference type="STRING" id="1408163.A0A0F4YW56"/>
<evidence type="ECO:0008006" key="4">
    <source>
        <dbReference type="Google" id="ProtNLM"/>
    </source>
</evidence>
<keyword evidence="3" id="KW-1185">Reference proteome</keyword>
<dbReference type="EMBL" id="LASV01000142">
    <property type="protein sequence ID" value="KKA22459.1"/>
    <property type="molecule type" value="Genomic_DNA"/>
</dbReference>
<reference evidence="2 3" key="1">
    <citation type="submission" date="2015-04" db="EMBL/GenBank/DDBJ databases">
        <authorList>
            <person name="Heijne W.H."/>
            <person name="Fedorova N.D."/>
            <person name="Nierman W.C."/>
            <person name="Vollebregt A.W."/>
            <person name="Zhao Z."/>
            <person name="Wu L."/>
            <person name="Kumar M."/>
            <person name="Stam H."/>
            <person name="van den Berg M.A."/>
            <person name="Pel H.J."/>
        </authorList>
    </citation>
    <scope>NUCLEOTIDE SEQUENCE [LARGE SCALE GENOMIC DNA]</scope>
    <source>
        <strain evidence="2 3">CBS 393.64</strain>
    </source>
</reference>
<dbReference type="InterPro" id="IPR036102">
    <property type="entry name" value="OsmC/Ohrsf"/>
</dbReference>
<dbReference type="InterPro" id="IPR052924">
    <property type="entry name" value="OsmC/Ohr_hydroprdx_reductase"/>
</dbReference>
<gene>
    <name evidence="2" type="ORF">T310_3538</name>
</gene>
<dbReference type="Proteomes" id="UP000053958">
    <property type="component" value="Unassembled WGS sequence"/>
</dbReference>
<evidence type="ECO:0000256" key="1">
    <source>
        <dbReference type="SAM" id="MobiDB-lite"/>
    </source>
</evidence>
<feature type="region of interest" description="Disordered" evidence="1">
    <location>
        <begin position="68"/>
        <end position="88"/>
    </location>
</feature>
<dbReference type="PANTHER" id="PTHR35368:SF1">
    <property type="entry name" value="HYDROPEROXIDE REDUCTASE"/>
    <property type="match status" value="1"/>
</dbReference>
<dbReference type="InterPro" id="IPR003718">
    <property type="entry name" value="OsmC/Ohr_fam"/>
</dbReference>
<evidence type="ECO:0000313" key="2">
    <source>
        <dbReference type="EMBL" id="KKA22459.1"/>
    </source>
</evidence>
<dbReference type="Pfam" id="PF02566">
    <property type="entry name" value="OsmC"/>
    <property type="match status" value="1"/>
</dbReference>
<organism evidence="2 3">
    <name type="scientific">Rasamsonia emersonii (strain ATCC 16479 / CBS 393.64 / IMI 116815)</name>
    <dbReference type="NCBI Taxonomy" id="1408163"/>
    <lineage>
        <taxon>Eukaryota</taxon>
        <taxon>Fungi</taxon>
        <taxon>Dikarya</taxon>
        <taxon>Ascomycota</taxon>
        <taxon>Pezizomycotina</taxon>
        <taxon>Eurotiomycetes</taxon>
        <taxon>Eurotiomycetidae</taxon>
        <taxon>Eurotiales</taxon>
        <taxon>Trichocomaceae</taxon>
        <taxon>Rasamsonia</taxon>
    </lineage>
</organism>
<comment type="caution">
    <text evidence="2">The sequence shown here is derived from an EMBL/GenBank/DDBJ whole genome shotgun (WGS) entry which is preliminary data.</text>
</comment>
<protein>
    <recommendedName>
        <fullName evidence="4">OsmC family protein</fullName>
    </recommendedName>
</protein>
<sequence length="242" mass="26634">MVMEPQHQTLQLHATVPSRVHTYINVPWTTQGMELGYPRCPGQVQKSTILPTEKTTMFRTKVSRHIVRSSSSSVRLPPRSSPRQFSSSPIARQKVPFRIDAEGTGVAQTVSVQGSPHKISVDAYPSFGGKDTAPTPLAYSLTSLSSCSQVTGSLVAKDLGIKLGKWQVTVKGDLGTDVLVKGEQGNANWDNVELQVRVQTDVQGDDAKFQKFAEETERRCPITQLFKRSGAGWKSQWVNEPL</sequence>
<evidence type="ECO:0000313" key="3">
    <source>
        <dbReference type="Proteomes" id="UP000053958"/>
    </source>
</evidence>
<proteinExistence type="predicted"/>
<dbReference type="SUPFAM" id="SSF82784">
    <property type="entry name" value="OsmC-like"/>
    <property type="match status" value="1"/>
</dbReference>
<dbReference type="InterPro" id="IPR015946">
    <property type="entry name" value="KH_dom-like_a/b"/>
</dbReference>
<dbReference type="Gene3D" id="3.30.300.20">
    <property type="match status" value="1"/>
</dbReference>